<evidence type="ECO:0000259" key="1">
    <source>
        <dbReference type="Pfam" id="PF01261"/>
    </source>
</evidence>
<keyword evidence="3" id="KW-1185">Reference proteome</keyword>
<dbReference type="Gene3D" id="3.20.20.150">
    <property type="entry name" value="Divalent-metal-dependent TIM barrel enzymes"/>
    <property type="match status" value="1"/>
</dbReference>
<protein>
    <submittedName>
        <fullName evidence="2">Sugar phosphate isomerase</fullName>
    </submittedName>
</protein>
<name>A0ABQ3VF34_9CHLR</name>
<dbReference type="InterPro" id="IPR036237">
    <property type="entry name" value="Xyl_isomerase-like_sf"/>
</dbReference>
<evidence type="ECO:0000313" key="3">
    <source>
        <dbReference type="Proteomes" id="UP000635565"/>
    </source>
</evidence>
<dbReference type="PANTHER" id="PTHR12110:SF21">
    <property type="entry name" value="XYLOSE ISOMERASE-LIKE TIM BARREL DOMAIN-CONTAINING PROTEIN"/>
    <property type="match status" value="1"/>
</dbReference>
<dbReference type="SUPFAM" id="SSF51658">
    <property type="entry name" value="Xylose isomerase-like"/>
    <property type="match status" value="1"/>
</dbReference>
<dbReference type="InterPro" id="IPR013022">
    <property type="entry name" value="Xyl_isomerase-like_TIM-brl"/>
</dbReference>
<gene>
    <name evidence="2" type="ORF">KSZ_20090</name>
</gene>
<keyword evidence="2" id="KW-0413">Isomerase</keyword>
<dbReference type="Pfam" id="PF01261">
    <property type="entry name" value="AP_endonuc_2"/>
    <property type="match status" value="1"/>
</dbReference>
<dbReference type="RefSeq" id="WP_201361653.1">
    <property type="nucleotide sequence ID" value="NZ_BNJJ01000005.1"/>
</dbReference>
<accession>A0ABQ3VF34</accession>
<dbReference type="GO" id="GO:0016853">
    <property type="term" value="F:isomerase activity"/>
    <property type="evidence" value="ECO:0007669"/>
    <property type="project" value="UniProtKB-KW"/>
</dbReference>
<proteinExistence type="predicted"/>
<sequence length="286" mass="31604">MFTSLDPGAIGISVPFEEALQLARDTGFEGLDLPLKDLLNRAQQTSVQEIKELFQQAQLRPGAWGLPVDFRGDEESYQRGLAQLPAYAELARALGSSRCSTWILPFSDTRDYQANMEFHASRLRPIAQILADHGQRFGLEFVGPKTMRNGHRYEFISTITGGLELGQQIGTGNTGLLLDSYHWFTSHGNVAEIQQLINQQIVYVHVNDAPAERAVDEQIDNERLLPGASGVIDIAGFMQALQSIGYDGPVVVEPFNAEHRALPYAERVKATRASLAKIWQQAGLNA</sequence>
<comment type="caution">
    <text evidence="2">The sequence shown here is derived from an EMBL/GenBank/DDBJ whole genome shotgun (WGS) entry which is preliminary data.</text>
</comment>
<dbReference type="InterPro" id="IPR050312">
    <property type="entry name" value="IolE/XylAMocC-like"/>
</dbReference>
<feature type="domain" description="Xylose isomerase-like TIM barrel" evidence="1">
    <location>
        <begin position="20"/>
        <end position="271"/>
    </location>
</feature>
<dbReference type="PANTHER" id="PTHR12110">
    <property type="entry name" value="HYDROXYPYRUVATE ISOMERASE"/>
    <property type="match status" value="1"/>
</dbReference>
<reference evidence="2 3" key="1">
    <citation type="journal article" date="2021" name="Int. J. Syst. Evol. Microbiol.">
        <title>Reticulibacter mediterranei gen. nov., sp. nov., within the new family Reticulibacteraceae fam. nov., and Ktedonospora formicarum gen. nov., sp. nov., Ktedonobacter robiniae sp. nov., Dictyobacter formicarum sp. nov. and Dictyobacter arantiisoli sp. nov., belonging to the class Ktedonobacteria.</title>
        <authorList>
            <person name="Yabe S."/>
            <person name="Zheng Y."/>
            <person name="Wang C.M."/>
            <person name="Sakai Y."/>
            <person name="Abe K."/>
            <person name="Yokota A."/>
            <person name="Donadio S."/>
            <person name="Cavaletti L."/>
            <person name="Monciardini P."/>
        </authorList>
    </citation>
    <scope>NUCLEOTIDE SEQUENCE [LARGE SCALE GENOMIC DNA]</scope>
    <source>
        <strain evidence="2 3">SOSP1-9</strain>
    </source>
</reference>
<dbReference type="EMBL" id="BNJJ01000005">
    <property type="protein sequence ID" value="GHO84003.1"/>
    <property type="molecule type" value="Genomic_DNA"/>
</dbReference>
<dbReference type="Proteomes" id="UP000635565">
    <property type="component" value="Unassembled WGS sequence"/>
</dbReference>
<organism evidence="2 3">
    <name type="scientific">Dictyobacter formicarum</name>
    <dbReference type="NCBI Taxonomy" id="2778368"/>
    <lineage>
        <taxon>Bacteria</taxon>
        <taxon>Bacillati</taxon>
        <taxon>Chloroflexota</taxon>
        <taxon>Ktedonobacteria</taxon>
        <taxon>Ktedonobacterales</taxon>
        <taxon>Dictyobacteraceae</taxon>
        <taxon>Dictyobacter</taxon>
    </lineage>
</organism>
<evidence type="ECO:0000313" key="2">
    <source>
        <dbReference type="EMBL" id="GHO84003.1"/>
    </source>
</evidence>